<evidence type="ECO:0000256" key="1">
    <source>
        <dbReference type="ARBA" id="ARBA00022801"/>
    </source>
</evidence>
<evidence type="ECO:0000313" key="5">
    <source>
        <dbReference type="EMBL" id="GAA4460380.1"/>
    </source>
</evidence>
<gene>
    <name evidence="5" type="ORF">GCM10023189_35420</name>
</gene>
<evidence type="ECO:0000313" key="6">
    <source>
        <dbReference type="Proteomes" id="UP001501175"/>
    </source>
</evidence>
<dbReference type="InterPro" id="IPR001547">
    <property type="entry name" value="Glyco_hydro_5"/>
</dbReference>
<protein>
    <recommendedName>
        <fullName evidence="4">Glycoside hydrolase family 5 domain-containing protein</fullName>
    </recommendedName>
</protein>
<reference evidence="6" key="1">
    <citation type="journal article" date="2019" name="Int. J. Syst. Evol. Microbiol.">
        <title>The Global Catalogue of Microorganisms (GCM) 10K type strain sequencing project: providing services to taxonomists for standard genome sequencing and annotation.</title>
        <authorList>
            <consortium name="The Broad Institute Genomics Platform"/>
            <consortium name="The Broad Institute Genome Sequencing Center for Infectious Disease"/>
            <person name="Wu L."/>
            <person name="Ma J."/>
        </authorList>
    </citation>
    <scope>NUCLEOTIDE SEQUENCE [LARGE SCALE GENOMIC DNA]</scope>
    <source>
        <strain evidence="6">JCM 17927</strain>
    </source>
</reference>
<dbReference type="Proteomes" id="UP001501175">
    <property type="component" value="Unassembled WGS sequence"/>
</dbReference>
<evidence type="ECO:0000259" key="4">
    <source>
        <dbReference type="Pfam" id="PF00150"/>
    </source>
</evidence>
<proteinExistence type="predicted"/>
<dbReference type="InterPro" id="IPR017853">
    <property type="entry name" value="GH"/>
</dbReference>
<dbReference type="EMBL" id="BAABHD010000032">
    <property type="protein sequence ID" value="GAA4460380.1"/>
    <property type="molecule type" value="Genomic_DNA"/>
</dbReference>
<feature type="region of interest" description="Disordered" evidence="3">
    <location>
        <begin position="806"/>
        <end position="825"/>
    </location>
</feature>
<dbReference type="SUPFAM" id="SSF51445">
    <property type="entry name" value="(Trans)glycosidases"/>
    <property type="match status" value="1"/>
</dbReference>
<evidence type="ECO:0000256" key="2">
    <source>
        <dbReference type="ARBA" id="ARBA00023295"/>
    </source>
</evidence>
<dbReference type="Gene3D" id="3.20.20.80">
    <property type="entry name" value="Glycosidases"/>
    <property type="match status" value="1"/>
</dbReference>
<sequence length="825" mass="93082">MRWGHTKAEVKGFGINYTVPFAHAYRVAKQLGIPHEQAIDHDVYHFARLGFDAYRVHVWDTEISDSLGNLLSNEHLRLFDYTLKKMKERGMKFIITPIAYWGNGWPEPDEKTPGFSRKYGKGPSLTNPDAIKAQETYLYQFLNHVNTYTGIAYKDDPDIIAFEISNEPHHNEAPQQVTGFINRMVAAMRRSGTCKPIFYNISHSIHLADAYFNANIQGGTFQWYPTGLGARHELRGNLLANVDEYTIPFANNPKFKKMAKIVYEFDAADVGRSYIYPAMAREFREAGLQVATHFSYDPTYMAYANTEYDTHYMNLVYAPQKALSLMIASEVFHRVPLYKDYGPYPANTSFDAFRVSYEQDLAEMVTDAKFIYTNHTTTTPPAVARLAQIAGFGNSPVVTYEGRGAYFLDRLEAGVWRLEVLPDAIWVRDPFGRNSLKKEVAVVNWRSWPMSINLPDLGDDYRIVPLNDGNTLSATVTGKRFTVAPGTYLLVRKGTTTQLTGNSRWRNLTLKEFAAPVSTVKRTYVLHRPVPEVSVGQPVSLSATVVTVNEPEAIELVVTETRSRPEVIRMDRSNGYTYTATLPERVVNEGFLRYYITVKENGGYRTYPSGLETRPSDWDFYDPQAYSMRVVPRTAPVYLFEAATDTDELVRPWTPGSGLMPTEGPGKAEVRLPVEKLVVPDPENRDGARTYDYSFRYNFAPKVDGRRQDLASMQRLVIQGRSLLDKPEKLQVALVTKEGSAYGGLLTLEPKTGDYTLPLKDLKPVKVVSLPRPYPSFLPYYFDKPASGSLDLSAIESLQFSIGPGLPQSERDGKHGVAISSVRLE</sequence>
<comment type="caution">
    <text evidence="5">The sequence shown here is derived from an EMBL/GenBank/DDBJ whole genome shotgun (WGS) entry which is preliminary data.</text>
</comment>
<dbReference type="Pfam" id="PF00150">
    <property type="entry name" value="Cellulase"/>
    <property type="match status" value="1"/>
</dbReference>
<keyword evidence="1" id="KW-0378">Hydrolase</keyword>
<organism evidence="5 6">
    <name type="scientific">Nibrella saemangeumensis</name>
    <dbReference type="NCBI Taxonomy" id="1084526"/>
    <lineage>
        <taxon>Bacteria</taxon>
        <taxon>Pseudomonadati</taxon>
        <taxon>Bacteroidota</taxon>
        <taxon>Cytophagia</taxon>
        <taxon>Cytophagales</taxon>
        <taxon>Spirosomataceae</taxon>
        <taxon>Nibrella</taxon>
    </lineage>
</organism>
<dbReference type="SUPFAM" id="SSF160935">
    <property type="entry name" value="VPA0735-like"/>
    <property type="match status" value="1"/>
</dbReference>
<keyword evidence="2" id="KW-0326">Glycosidase</keyword>
<accession>A0ABP8N4Q3</accession>
<evidence type="ECO:0000256" key="3">
    <source>
        <dbReference type="SAM" id="MobiDB-lite"/>
    </source>
</evidence>
<name>A0ABP8N4Q3_9BACT</name>
<feature type="domain" description="Glycoside hydrolase family 5" evidence="4">
    <location>
        <begin position="46"/>
        <end position="225"/>
    </location>
</feature>
<keyword evidence="6" id="KW-1185">Reference proteome</keyword>